<comment type="caution">
    <text evidence="1">The sequence shown here is derived from an EMBL/GenBank/DDBJ whole genome shotgun (WGS) entry which is preliminary data.</text>
</comment>
<reference evidence="1 2" key="1">
    <citation type="journal article" date="2021" name="Nat. Commun.">
        <title>Genetic determinants of endophytism in the Arabidopsis root mycobiome.</title>
        <authorList>
            <person name="Mesny F."/>
            <person name="Miyauchi S."/>
            <person name="Thiergart T."/>
            <person name="Pickel B."/>
            <person name="Atanasova L."/>
            <person name="Karlsson M."/>
            <person name="Huettel B."/>
            <person name="Barry K.W."/>
            <person name="Haridas S."/>
            <person name="Chen C."/>
            <person name="Bauer D."/>
            <person name="Andreopoulos W."/>
            <person name="Pangilinan J."/>
            <person name="LaButti K."/>
            <person name="Riley R."/>
            <person name="Lipzen A."/>
            <person name="Clum A."/>
            <person name="Drula E."/>
            <person name="Henrissat B."/>
            <person name="Kohler A."/>
            <person name="Grigoriev I.V."/>
            <person name="Martin F.M."/>
            <person name="Hacquard S."/>
        </authorList>
    </citation>
    <scope>NUCLEOTIDE SEQUENCE [LARGE SCALE GENOMIC DNA]</scope>
    <source>
        <strain evidence="1 2">MPI-SDFR-AT-0079</strain>
    </source>
</reference>
<organism evidence="1 2">
    <name type="scientific">Chaetomium tenue</name>
    <dbReference type="NCBI Taxonomy" id="1854479"/>
    <lineage>
        <taxon>Eukaryota</taxon>
        <taxon>Fungi</taxon>
        <taxon>Dikarya</taxon>
        <taxon>Ascomycota</taxon>
        <taxon>Pezizomycotina</taxon>
        <taxon>Sordariomycetes</taxon>
        <taxon>Sordariomycetidae</taxon>
        <taxon>Sordariales</taxon>
        <taxon>Chaetomiaceae</taxon>
        <taxon>Chaetomium</taxon>
    </lineage>
</organism>
<keyword evidence="2" id="KW-1185">Reference proteome</keyword>
<dbReference type="EMBL" id="JAGIZQ010000003">
    <property type="protein sequence ID" value="KAH6636884.1"/>
    <property type="molecule type" value="Genomic_DNA"/>
</dbReference>
<sequence length="386" mass="43246">MRTSGLRSIVSWRALSYRRRVGNFFPLESMAFCLNPASSFQHRGLAKQHHLPTMPHKHTRRDQDESTFDLPPTQLAKPLPPTTISKKKAAEKKSDDAQKKNGQKRKRGGKDGDDAPRAFKRLMAFASGKPQRSGLDNGDAPVKGKGKKKNKNQSEAKPTDTTKTTATAAATTAKPPASDPTPREDLKIRPGERISEFNQRVDAALPISGLVNKTVKNGKDPLGLKVKRTKKERKMHNMYAEWREMDRKVKERREEERELAEEKEMDNEAAGVSWKLDLETQGKKKGKKGKRGKYIGEEGGPERDPWEEIKRKRGEAKVGINEVAQAPPELKLPKKNLLVRGAAVAVENIPKAAGSLRQREELQGIRDEVVASYRKMMSERRPAVGT</sequence>
<protein>
    <submittedName>
        <fullName evidence="1">Uncharacterized protein</fullName>
    </submittedName>
</protein>
<name>A0ACB7PEY9_9PEZI</name>
<evidence type="ECO:0000313" key="2">
    <source>
        <dbReference type="Proteomes" id="UP000724584"/>
    </source>
</evidence>
<gene>
    <name evidence="1" type="ORF">F5144DRAFT_569026</name>
</gene>
<evidence type="ECO:0000313" key="1">
    <source>
        <dbReference type="EMBL" id="KAH6636884.1"/>
    </source>
</evidence>
<proteinExistence type="predicted"/>
<dbReference type="Proteomes" id="UP000724584">
    <property type="component" value="Unassembled WGS sequence"/>
</dbReference>
<accession>A0ACB7PEY9</accession>